<evidence type="ECO:0000313" key="2">
    <source>
        <dbReference type="Proteomes" id="UP000063991"/>
    </source>
</evidence>
<organism evidence="1 2">
    <name type="scientific">Alteromonas macleodii</name>
    <name type="common">Pseudoalteromonas macleodii</name>
    <dbReference type="NCBI Taxonomy" id="28108"/>
    <lineage>
        <taxon>Bacteria</taxon>
        <taxon>Pseudomonadati</taxon>
        <taxon>Pseudomonadota</taxon>
        <taxon>Gammaproteobacteria</taxon>
        <taxon>Alteromonadales</taxon>
        <taxon>Alteromonadaceae</taxon>
        <taxon>Alteromonas/Salinimonas group</taxon>
        <taxon>Alteromonas</taxon>
    </lineage>
</organism>
<dbReference type="EMBL" id="CP014323">
    <property type="protein sequence ID" value="AMJ97281.1"/>
    <property type="molecule type" value="Genomic_DNA"/>
</dbReference>
<dbReference type="AlphaFoldDB" id="A0A126PWB2"/>
<dbReference type="Proteomes" id="UP000063991">
    <property type="component" value="Chromosome"/>
</dbReference>
<accession>A0A126PWB2</accession>
<sequence length="64" mass="7612">MHITSWQRVNVAFTRYYYSYKRSILSTSVVITNHSDKKMHFYMHNTSKTEAISGSKLDFKLHKP</sequence>
<dbReference type="PATRIC" id="fig|28108.53.peg.720"/>
<reference evidence="1 2" key="1">
    <citation type="submission" date="2015-12" db="EMBL/GenBank/DDBJ databases">
        <authorList>
            <person name="Shamseldin A."/>
            <person name="Moawad H."/>
            <person name="Abd El-Rahim W.M."/>
            <person name="Sadowsky M.J."/>
        </authorList>
    </citation>
    <scope>NUCLEOTIDE SEQUENCE [LARGE SCALE GENOMIC DNA]</scope>
    <source>
        <strain evidence="1 2">D7</strain>
    </source>
</reference>
<gene>
    <name evidence="1" type="ORF">AVL55_03345</name>
</gene>
<protein>
    <submittedName>
        <fullName evidence="1">Uncharacterized protein</fullName>
    </submittedName>
</protein>
<proteinExistence type="predicted"/>
<name>A0A126PWB2_ALTMA</name>
<evidence type="ECO:0000313" key="1">
    <source>
        <dbReference type="EMBL" id="AMJ97281.1"/>
    </source>
</evidence>